<gene>
    <name evidence="2" type="ORF">SS50377_18879</name>
</gene>
<reference evidence="2" key="1">
    <citation type="journal article" date="2014" name="PLoS Genet.">
        <title>The Genome of Spironucleus salmonicida Highlights a Fish Pathogen Adapted to Fluctuating Environments.</title>
        <authorList>
            <person name="Xu F."/>
            <person name="Jerlstrom-Hultqvist J."/>
            <person name="Einarsson E."/>
            <person name="Astvaldsson A."/>
            <person name="Svard S.G."/>
            <person name="Andersson J.O."/>
        </authorList>
    </citation>
    <scope>NUCLEOTIDE SEQUENCE</scope>
</reference>
<dbReference type="EMBL" id="KI546169">
    <property type="protein sequence ID" value="EST41542.1"/>
    <property type="molecule type" value="Genomic_DNA"/>
</dbReference>
<name>V6LAV2_9EUKA</name>
<protein>
    <submittedName>
        <fullName evidence="2">Uncharacterized protein</fullName>
    </submittedName>
</protein>
<organism evidence="2">
    <name type="scientific">Spironucleus salmonicida</name>
    <dbReference type="NCBI Taxonomy" id="348837"/>
    <lineage>
        <taxon>Eukaryota</taxon>
        <taxon>Metamonada</taxon>
        <taxon>Diplomonadida</taxon>
        <taxon>Hexamitidae</taxon>
        <taxon>Hexamitinae</taxon>
        <taxon>Spironucleus</taxon>
    </lineage>
</organism>
<feature type="region of interest" description="Disordered" evidence="1">
    <location>
        <begin position="40"/>
        <end position="62"/>
    </location>
</feature>
<accession>V6LAV2</accession>
<dbReference type="AlphaFoldDB" id="V6LAV2"/>
<evidence type="ECO:0000256" key="1">
    <source>
        <dbReference type="SAM" id="MobiDB-lite"/>
    </source>
</evidence>
<evidence type="ECO:0000313" key="2">
    <source>
        <dbReference type="EMBL" id="EST41542.1"/>
    </source>
</evidence>
<feature type="compositionally biased region" description="Basic residues" evidence="1">
    <location>
        <begin position="40"/>
        <end position="54"/>
    </location>
</feature>
<sequence length="62" mass="7031">MTRFVVFCQKVILGCNFASSGIVQSFGDSSKNIFRRLGSRNRRRPGCSSRRRRPFSGTQFIG</sequence>
<proteinExistence type="predicted"/>